<feature type="compositionally biased region" description="Polar residues" evidence="1">
    <location>
        <begin position="237"/>
        <end position="257"/>
    </location>
</feature>
<dbReference type="PANTHER" id="PTHR31286:SF180">
    <property type="entry name" value="OS10G0362600 PROTEIN"/>
    <property type="match status" value="1"/>
</dbReference>
<protein>
    <submittedName>
        <fullName evidence="3">Uncharacterized protein LOC125315370</fullName>
    </submittedName>
</protein>
<feature type="compositionally biased region" description="Basic residues" evidence="1">
    <location>
        <begin position="155"/>
        <end position="164"/>
    </location>
</feature>
<evidence type="ECO:0000313" key="2">
    <source>
        <dbReference type="Proteomes" id="UP000827889"/>
    </source>
</evidence>
<evidence type="ECO:0000313" key="3">
    <source>
        <dbReference type="RefSeq" id="XP_048135925.1"/>
    </source>
</evidence>
<dbReference type="PANTHER" id="PTHR31286">
    <property type="entry name" value="GLYCINE-RICH CELL WALL STRUCTURAL PROTEIN 1.8-LIKE"/>
    <property type="match status" value="1"/>
</dbReference>
<feature type="region of interest" description="Disordered" evidence="1">
    <location>
        <begin position="154"/>
        <end position="177"/>
    </location>
</feature>
<gene>
    <name evidence="3" type="primary">LOC125315370</name>
</gene>
<organism evidence="2 3">
    <name type="scientific">Rhodamnia argentea</name>
    <dbReference type="NCBI Taxonomy" id="178133"/>
    <lineage>
        <taxon>Eukaryota</taxon>
        <taxon>Viridiplantae</taxon>
        <taxon>Streptophyta</taxon>
        <taxon>Embryophyta</taxon>
        <taxon>Tracheophyta</taxon>
        <taxon>Spermatophyta</taxon>
        <taxon>Magnoliopsida</taxon>
        <taxon>eudicotyledons</taxon>
        <taxon>Gunneridae</taxon>
        <taxon>Pentapetalae</taxon>
        <taxon>rosids</taxon>
        <taxon>malvids</taxon>
        <taxon>Myrtales</taxon>
        <taxon>Myrtaceae</taxon>
        <taxon>Myrtoideae</taxon>
        <taxon>Myrteae</taxon>
        <taxon>Australasian group</taxon>
        <taxon>Rhodamnia</taxon>
    </lineage>
</organism>
<dbReference type="RefSeq" id="XP_048135925.1">
    <property type="nucleotide sequence ID" value="XM_048279968.1"/>
</dbReference>
<sequence length="303" mass="33837">MGHISIQNRTMMLANWHSKLKLRKEDHDTLPIWIRLKDIPLALWSQAGIGRIASAIGGPLYVDARTEGMKRLSFARVCVEIKATQPRVDSVKIRWDDELIPIPIEYEWKPLSRASCGIYGHKCRMTGFACAATSDAPVNKHPDAQTQIREEWQRVQRRTQRRLHSPQGLTTTPQVPQLAGIYTQPLWGSPRARIEPEFNTDQPQNDTTEDLPIEKSQTSSLHSSQAENGENGDGNVSDATTNLGNDLSSPSPPNTRSRAMVFALPIPISTEAAESPALEDGDSPSSSKTTKQKSKRKKSRKKW</sequence>
<name>A0ABM3HH53_9MYRT</name>
<feature type="compositionally biased region" description="Basic residues" evidence="1">
    <location>
        <begin position="290"/>
        <end position="303"/>
    </location>
</feature>
<reference evidence="3" key="1">
    <citation type="submission" date="2025-08" db="UniProtKB">
        <authorList>
            <consortium name="RefSeq"/>
        </authorList>
    </citation>
    <scope>IDENTIFICATION</scope>
    <source>
        <tissue evidence="3">Leaf</tissue>
    </source>
</reference>
<accession>A0ABM3HH53</accession>
<dbReference type="GeneID" id="125315370"/>
<proteinExistence type="predicted"/>
<dbReference type="Proteomes" id="UP000827889">
    <property type="component" value="Chromosome 6"/>
</dbReference>
<keyword evidence="2" id="KW-1185">Reference proteome</keyword>
<feature type="compositionally biased region" description="Polar residues" evidence="1">
    <location>
        <begin position="215"/>
        <end position="228"/>
    </location>
</feature>
<dbReference type="InterPro" id="IPR040256">
    <property type="entry name" value="At4g02000-like"/>
</dbReference>
<feature type="region of interest" description="Disordered" evidence="1">
    <location>
        <begin position="193"/>
        <end position="303"/>
    </location>
</feature>
<evidence type="ECO:0000256" key="1">
    <source>
        <dbReference type="SAM" id="MobiDB-lite"/>
    </source>
</evidence>